<keyword evidence="1" id="KW-0732">Signal</keyword>
<sequence length="554" mass="61591">MKNKFLIWFWILFPLLAFSQGENDNWYFGNKAAVNFSGTTPLVLNNSVMNTLEAVGSISDLNGNLLFYTDGLTIWDREHNIMVNGTGLTGDSSSQQLIIVKDPGNLNRYYVFTTALSFPPTSYIAYSIVDMSLGPISLNDGLPLGEVDNLYKNFPIFDSSNNFIQTEAITAIPHSDGSSYWILIPFESELYSYLLNSNGLSNVPVVSSLGNVTLQYYYYGIKPSLRLNNSLNYSHFITINQWVSPGFSNTYSFDNNTGKITNDYLLEISTIGPYLSEFNKDASILYLSSRYNAEVFAIDIPNSIGSVVSRLIYSNSSITNDACGIQRNTQGDIYVSIEDRDYLAKIVNHNSFLNSYVDENNIYLNGNSTRMGLPQRTPLHDGCISDILLNSPETNNNFLYKVSNTITTQSNYLINGQNISMKAGNSITFLPNTEIVNGSDFLATIETCYSSKPNISNWPEKPLHLKTTIGTVKTSLVLDDKEIYVFPNPTTDILNISSKNGLEMKEIKITDLSGRIVRTLNNASTINVSDLSAGTYLIDITTNEGKASSKFIKK</sequence>
<evidence type="ECO:0000256" key="1">
    <source>
        <dbReference type="ARBA" id="ARBA00022729"/>
    </source>
</evidence>
<dbReference type="NCBIfam" id="NF045639">
    <property type="entry name" value="GCX_COOH"/>
    <property type="match status" value="1"/>
</dbReference>
<dbReference type="InterPro" id="IPR026444">
    <property type="entry name" value="Secre_tail"/>
</dbReference>
<protein>
    <submittedName>
        <fullName evidence="3">Por secretion system C-terminal sorting domain-containing protein</fullName>
    </submittedName>
</protein>
<dbReference type="RefSeq" id="WP_091522848.1">
    <property type="nucleotide sequence ID" value="NZ_FOVI01000011.1"/>
</dbReference>
<dbReference type="EMBL" id="FOVI01000011">
    <property type="protein sequence ID" value="SFN79536.1"/>
    <property type="molecule type" value="Genomic_DNA"/>
</dbReference>
<evidence type="ECO:0000313" key="3">
    <source>
        <dbReference type="EMBL" id="SFN79536.1"/>
    </source>
</evidence>
<reference evidence="4" key="1">
    <citation type="submission" date="2016-10" db="EMBL/GenBank/DDBJ databases">
        <authorList>
            <person name="Varghese N."/>
            <person name="Submissions S."/>
        </authorList>
    </citation>
    <scope>NUCLEOTIDE SEQUENCE [LARGE SCALE GENOMIC DNA]</scope>
    <source>
        <strain evidence="4">DS-12</strain>
    </source>
</reference>
<dbReference type="NCBIfam" id="TIGR04183">
    <property type="entry name" value="Por_Secre_tail"/>
    <property type="match status" value="1"/>
</dbReference>
<keyword evidence="4" id="KW-1185">Reference proteome</keyword>
<proteinExistence type="predicted"/>
<feature type="domain" description="Secretion system C-terminal sorting" evidence="2">
    <location>
        <begin position="485"/>
        <end position="552"/>
    </location>
</feature>
<dbReference type="Pfam" id="PF18962">
    <property type="entry name" value="Por_Secre_tail"/>
    <property type="match status" value="1"/>
</dbReference>
<evidence type="ECO:0000259" key="2">
    <source>
        <dbReference type="Pfam" id="PF18962"/>
    </source>
</evidence>
<dbReference type="AlphaFoldDB" id="A0A1I5BXQ6"/>
<gene>
    <name evidence="3" type="ORF">SAMN05421741_11112</name>
</gene>
<name>A0A1I5BXQ6_9FLAO</name>
<dbReference type="Proteomes" id="UP000199036">
    <property type="component" value="Unassembled WGS sequence"/>
</dbReference>
<accession>A0A1I5BXQ6</accession>
<dbReference type="InterPro" id="IPR055015">
    <property type="entry name" value="GCX_COOH"/>
</dbReference>
<dbReference type="OrthoDB" id="9765926at2"/>
<dbReference type="STRING" id="913024.SAMN05421741_11112"/>
<evidence type="ECO:0000313" key="4">
    <source>
        <dbReference type="Proteomes" id="UP000199036"/>
    </source>
</evidence>
<organism evidence="3 4">
    <name type="scientific">Paenimyroides ummariense</name>
    <dbReference type="NCBI Taxonomy" id="913024"/>
    <lineage>
        <taxon>Bacteria</taxon>
        <taxon>Pseudomonadati</taxon>
        <taxon>Bacteroidota</taxon>
        <taxon>Flavobacteriia</taxon>
        <taxon>Flavobacteriales</taxon>
        <taxon>Flavobacteriaceae</taxon>
        <taxon>Paenimyroides</taxon>
    </lineage>
</organism>